<accession>A0A9W7DYD4</accession>
<organism evidence="3 4">
    <name type="scientific">Triparma strigata</name>
    <dbReference type="NCBI Taxonomy" id="1606541"/>
    <lineage>
        <taxon>Eukaryota</taxon>
        <taxon>Sar</taxon>
        <taxon>Stramenopiles</taxon>
        <taxon>Ochrophyta</taxon>
        <taxon>Bolidophyceae</taxon>
        <taxon>Parmales</taxon>
        <taxon>Triparmaceae</taxon>
        <taxon>Triparma</taxon>
    </lineage>
</organism>
<feature type="transmembrane region" description="Helical" evidence="2">
    <location>
        <begin position="68"/>
        <end position="90"/>
    </location>
</feature>
<name>A0A9W7DYD4_9STRA</name>
<feature type="transmembrane region" description="Helical" evidence="2">
    <location>
        <begin position="207"/>
        <end position="228"/>
    </location>
</feature>
<evidence type="ECO:0000256" key="1">
    <source>
        <dbReference type="SAM" id="MobiDB-lite"/>
    </source>
</evidence>
<protein>
    <submittedName>
        <fullName evidence="3">Uncharacterized protein</fullName>
    </submittedName>
</protein>
<dbReference type="EMBL" id="BRXY01000058">
    <property type="protein sequence ID" value="GMH59343.1"/>
    <property type="molecule type" value="Genomic_DNA"/>
</dbReference>
<sequence>MPATRSRSTLRGRSPAKKSASGKSKAKMSPSRKTPTKKAPASKTKATKATKKECAVQGNNTPGNVANVIMLINTVSFLIFMLSPFGPIHLSESYLSDGFCVSNPSTLLSSHHLCFYFDSLSSLFLYFYVKSLPPSPTNSKVIQTLPGVVAHGLGHLSLGTFYPPSTILISSRPLWFQLFASSGMSLFFYMMFLSIPTISPSSHITLSLLYGTSNILLIPPTFSFTFVQSTLLLTVGYYDLLSPSKPEFYNPWSIIVNTPISFIGWLEAFKCEDGVKYFGGHFIYDATIPVCLWLFVEWTSRVNKVKVN</sequence>
<keyword evidence="2" id="KW-0812">Transmembrane</keyword>
<feature type="transmembrane region" description="Helical" evidence="2">
    <location>
        <begin position="174"/>
        <end position="195"/>
    </location>
</feature>
<feature type="region of interest" description="Disordered" evidence="1">
    <location>
        <begin position="1"/>
        <end position="57"/>
    </location>
</feature>
<gene>
    <name evidence="3" type="ORF">TrST_g14316</name>
</gene>
<feature type="transmembrane region" description="Helical" evidence="2">
    <location>
        <begin position="110"/>
        <end position="129"/>
    </location>
</feature>
<keyword evidence="4" id="KW-1185">Reference proteome</keyword>
<feature type="compositionally biased region" description="Low complexity" evidence="1">
    <location>
        <begin position="17"/>
        <end position="44"/>
    </location>
</feature>
<proteinExistence type="predicted"/>
<comment type="caution">
    <text evidence="3">The sequence shown here is derived from an EMBL/GenBank/DDBJ whole genome shotgun (WGS) entry which is preliminary data.</text>
</comment>
<dbReference type="AlphaFoldDB" id="A0A9W7DYD4"/>
<keyword evidence="2" id="KW-0472">Membrane</keyword>
<reference evidence="4" key="1">
    <citation type="journal article" date="2023" name="Commun. Biol.">
        <title>Genome analysis of Parmales, the sister group of diatoms, reveals the evolutionary specialization of diatoms from phago-mixotrophs to photoautotrophs.</title>
        <authorList>
            <person name="Ban H."/>
            <person name="Sato S."/>
            <person name="Yoshikawa S."/>
            <person name="Yamada K."/>
            <person name="Nakamura Y."/>
            <person name="Ichinomiya M."/>
            <person name="Sato N."/>
            <person name="Blanc-Mathieu R."/>
            <person name="Endo H."/>
            <person name="Kuwata A."/>
            <person name="Ogata H."/>
        </authorList>
    </citation>
    <scope>NUCLEOTIDE SEQUENCE [LARGE SCALE GENOMIC DNA]</scope>
    <source>
        <strain evidence="4">NIES 3701</strain>
    </source>
</reference>
<feature type="transmembrane region" description="Helical" evidence="2">
    <location>
        <begin position="141"/>
        <end position="162"/>
    </location>
</feature>
<evidence type="ECO:0000256" key="2">
    <source>
        <dbReference type="SAM" id="Phobius"/>
    </source>
</evidence>
<dbReference type="OrthoDB" id="194627at2759"/>
<dbReference type="Proteomes" id="UP001165085">
    <property type="component" value="Unassembled WGS sequence"/>
</dbReference>
<evidence type="ECO:0000313" key="3">
    <source>
        <dbReference type="EMBL" id="GMH59343.1"/>
    </source>
</evidence>
<evidence type="ECO:0000313" key="4">
    <source>
        <dbReference type="Proteomes" id="UP001165085"/>
    </source>
</evidence>
<feature type="transmembrane region" description="Helical" evidence="2">
    <location>
        <begin position="278"/>
        <end position="296"/>
    </location>
</feature>
<keyword evidence="2" id="KW-1133">Transmembrane helix</keyword>